<name>A0A450TU60_9GAMM</name>
<evidence type="ECO:0000313" key="1">
    <source>
        <dbReference type="EMBL" id="VFJ72181.1"/>
    </source>
</evidence>
<dbReference type="AlphaFoldDB" id="A0A450TU60"/>
<dbReference type="EMBL" id="CAADFE010000032">
    <property type="protein sequence ID" value="VFJ72181.1"/>
    <property type="molecule type" value="Genomic_DNA"/>
</dbReference>
<dbReference type="InterPro" id="IPR046653">
    <property type="entry name" value="DUF6765"/>
</dbReference>
<reference evidence="1" key="1">
    <citation type="submission" date="2019-02" db="EMBL/GenBank/DDBJ databases">
        <authorList>
            <person name="Gruber-Vodicka R. H."/>
            <person name="Seah K. B. B."/>
        </authorList>
    </citation>
    <scope>NUCLEOTIDE SEQUENCE</scope>
    <source>
        <strain evidence="1">BECK_BZ131</strain>
    </source>
</reference>
<sequence>MQEDMHFYGTYAMARSAGIPADKAKIIAYAAQYVDDSTANDSDVHNDGGMFETVATAHTNKEAIRNAIAYAVADHSEQRRVWVPFHFFPGNEGESLSERLLCRKDGALAQEMVRNHIEHAVVAKDEYGLALLGIMAHVYADTFAHYGFSGVSSSWNKVEGESFELEVKDPKVKAYIMGKFTGFMSKYLPRFIIKNYRNIASEGASVATGALGHGSVGTYPDRPFLKWRFTYKDIGKRDSA</sequence>
<organism evidence="1">
    <name type="scientific">Candidatus Kentrum sp. FW</name>
    <dbReference type="NCBI Taxonomy" id="2126338"/>
    <lineage>
        <taxon>Bacteria</taxon>
        <taxon>Pseudomonadati</taxon>
        <taxon>Pseudomonadota</taxon>
        <taxon>Gammaproteobacteria</taxon>
        <taxon>Candidatus Kentrum</taxon>
    </lineage>
</organism>
<dbReference type="Pfam" id="PF20551">
    <property type="entry name" value="DUF6765"/>
    <property type="match status" value="1"/>
</dbReference>
<gene>
    <name evidence="1" type="ORF">BECKFW1821C_GA0114237_103232</name>
</gene>
<protein>
    <submittedName>
        <fullName evidence="1">Uncharacterized protein</fullName>
    </submittedName>
</protein>
<accession>A0A450TU60</accession>
<proteinExistence type="predicted"/>